<dbReference type="InterPro" id="IPR001173">
    <property type="entry name" value="Glyco_trans_2-like"/>
</dbReference>
<organism evidence="4 5">
    <name type="scientific">Vibrio ostreae</name>
    <dbReference type="NCBI Taxonomy" id="2841925"/>
    <lineage>
        <taxon>Bacteria</taxon>
        <taxon>Pseudomonadati</taxon>
        <taxon>Pseudomonadota</taxon>
        <taxon>Gammaproteobacteria</taxon>
        <taxon>Vibrionales</taxon>
        <taxon>Vibrionaceae</taxon>
        <taxon>Vibrio</taxon>
    </lineage>
</organism>
<reference evidence="4" key="1">
    <citation type="submission" date="2021-06" db="EMBL/GenBank/DDBJ databases">
        <title>Vibrio nov. sp., novel gut bacterium isolated from Yellow Sea oyster.</title>
        <authorList>
            <person name="Muhammad N."/>
            <person name="Nguyen T.H."/>
            <person name="Lee Y.-J."/>
            <person name="Ko J."/>
            <person name="Kim S.-G."/>
        </authorList>
    </citation>
    <scope>NUCLEOTIDE SEQUENCE</scope>
    <source>
        <strain evidence="4">OG9-811</strain>
    </source>
</reference>
<dbReference type="AlphaFoldDB" id="A0A975UB47"/>
<evidence type="ECO:0000313" key="5">
    <source>
        <dbReference type="Proteomes" id="UP000694232"/>
    </source>
</evidence>
<name>A0A975UB47_9VIBR</name>
<dbReference type="EMBL" id="CP076643">
    <property type="protein sequence ID" value="QXO17264.1"/>
    <property type="molecule type" value="Genomic_DNA"/>
</dbReference>
<dbReference type="InterPro" id="IPR029044">
    <property type="entry name" value="Nucleotide-diphossugar_trans"/>
</dbReference>
<accession>A0A975UB47</accession>
<gene>
    <name evidence="4" type="ORF">KNV97_17965</name>
</gene>
<dbReference type="RefSeq" id="WP_136487203.1">
    <property type="nucleotide sequence ID" value="NZ_CP076643.1"/>
</dbReference>
<keyword evidence="5" id="KW-1185">Reference proteome</keyword>
<evidence type="ECO:0000256" key="2">
    <source>
        <dbReference type="SAM" id="MobiDB-lite"/>
    </source>
</evidence>
<proteinExistence type="inferred from homology"/>
<dbReference type="CDD" id="cd02511">
    <property type="entry name" value="Beta4Glucosyltransferase"/>
    <property type="match status" value="1"/>
</dbReference>
<feature type="domain" description="Glycosyltransferase 2-like" evidence="3">
    <location>
        <begin position="10"/>
        <end position="138"/>
    </location>
</feature>
<evidence type="ECO:0000259" key="3">
    <source>
        <dbReference type="Pfam" id="PF00535"/>
    </source>
</evidence>
<feature type="region of interest" description="Disordered" evidence="2">
    <location>
        <begin position="258"/>
        <end position="280"/>
    </location>
</feature>
<comment type="similarity">
    <text evidence="1">Belongs to the glycosyltransferase 2 family. WaaE/KdtX subfamily.</text>
</comment>
<evidence type="ECO:0000256" key="1">
    <source>
        <dbReference type="ARBA" id="ARBA00038494"/>
    </source>
</evidence>
<dbReference type="Pfam" id="PF00535">
    <property type="entry name" value="Glycos_transf_2"/>
    <property type="match status" value="1"/>
</dbReference>
<evidence type="ECO:0000313" key="4">
    <source>
        <dbReference type="EMBL" id="QXO17264.1"/>
    </source>
</evidence>
<dbReference type="Gene3D" id="3.90.550.10">
    <property type="entry name" value="Spore Coat Polysaccharide Biosynthesis Protein SpsA, Chain A"/>
    <property type="match status" value="1"/>
</dbReference>
<dbReference type="PANTHER" id="PTHR43630:SF2">
    <property type="entry name" value="GLYCOSYLTRANSFERASE"/>
    <property type="match status" value="1"/>
</dbReference>
<dbReference type="Proteomes" id="UP000694232">
    <property type="component" value="Chromosome 1"/>
</dbReference>
<sequence length="280" mass="32281">MTERKPTLGVLMIVKNAEQHLETTLRSVHGWVDEIVIVDSGSSDSTLAIAARYTDKVYHQDWLGFGPQRQKAQSYMSADWVLPLDSDEEVSNELKVSILNAIATDDGRSVYQINRLTEAFGKFIRHSGWYPDWVTRLYRRESTQYNDVLVHESVMIPDGYRLKSLSGDLYHYTIDNLPNYVEKTQRYMKAWADQREGRKKSSLGGAILHGFFRFFKMYVIKLGFLDGRHGLLLALLSANTTFTRYADLWLRDYMKKQAAQKPPEQDTHPKTAAPAEKRDH</sequence>
<dbReference type="PANTHER" id="PTHR43630">
    <property type="entry name" value="POLY-BETA-1,6-N-ACETYL-D-GLUCOSAMINE SYNTHASE"/>
    <property type="match status" value="1"/>
</dbReference>
<feature type="compositionally biased region" description="Basic and acidic residues" evidence="2">
    <location>
        <begin position="263"/>
        <end position="280"/>
    </location>
</feature>
<dbReference type="KEGG" id="vos:KNV97_17965"/>
<dbReference type="SUPFAM" id="SSF53448">
    <property type="entry name" value="Nucleotide-diphospho-sugar transferases"/>
    <property type="match status" value="1"/>
</dbReference>
<protein>
    <submittedName>
        <fullName evidence="4">Glycosyltransferase family 2 protein</fullName>
    </submittedName>
</protein>